<name>A0A382RBC9_9ZZZZ</name>
<proteinExistence type="predicted"/>
<sequence length="112" mass="12287">MAIDGSTSRCAAAEAGASMQNDACTEEAECTGVVEEQRTVLDDSHRDLRDDEFWRHIPAYAGLTADEFHDHRFQSRNCITSAGKLRDVLQGRVSDSFYADVEAGVRGSTMSL</sequence>
<feature type="non-terminal residue" evidence="1">
    <location>
        <position position="112"/>
    </location>
</feature>
<accession>A0A382RBC9</accession>
<organism evidence="1">
    <name type="scientific">marine metagenome</name>
    <dbReference type="NCBI Taxonomy" id="408172"/>
    <lineage>
        <taxon>unclassified sequences</taxon>
        <taxon>metagenomes</taxon>
        <taxon>ecological metagenomes</taxon>
    </lineage>
</organism>
<protein>
    <submittedName>
        <fullName evidence="1">Uncharacterized protein</fullName>
    </submittedName>
</protein>
<dbReference type="EMBL" id="UINC01120169">
    <property type="protein sequence ID" value="SVC94485.1"/>
    <property type="molecule type" value="Genomic_DNA"/>
</dbReference>
<reference evidence="1" key="1">
    <citation type="submission" date="2018-05" db="EMBL/GenBank/DDBJ databases">
        <authorList>
            <person name="Lanie J.A."/>
            <person name="Ng W.-L."/>
            <person name="Kazmierczak K.M."/>
            <person name="Andrzejewski T.M."/>
            <person name="Davidsen T.M."/>
            <person name="Wayne K.J."/>
            <person name="Tettelin H."/>
            <person name="Glass J.I."/>
            <person name="Rusch D."/>
            <person name="Podicherti R."/>
            <person name="Tsui H.-C.T."/>
            <person name="Winkler M.E."/>
        </authorList>
    </citation>
    <scope>NUCLEOTIDE SEQUENCE</scope>
</reference>
<evidence type="ECO:0000313" key="1">
    <source>
        <dbReference type="EMBL" id="SVC94485.1"/>
    </source>
</evidence>
<dbReference type="AlphaFoldDB" id="A0A382RBC9"/>
<gene>
    <name evidence="1" type="ORF">METZ01_LOCUS347339</name>
</gene>